<protein>
    <submittedName>
        <fullName evidence="1">Uncharacterized protein</fullName>
    </submittedName>
</protein>
<reference evidence="1" key="1">
    <citation type="submission" date="2014-11" db="EMBL/GenBank/DDBJ databases">
        <authorList>
            <person name="Amaro Gonzalez C."/>
        </authorList>
    </citation>
    <scope>NUCLEOTIDE SEQUENCE</scope>
</reference>
<evidence type="ECO:0000313" key="1">
    <source>
        <dbReference type="EMBL" id="JAH85937.1"/>
    </source>
</evidence>
<dbReference type="AlphaFoldDB" id="A0A0E9W6G4"/>
<dbReference type="EMBL" id="GBXM01022640">
    <property type="protein sequence ID" value="JAH85937.1"/>
    <property type="molecule type" value="Transcribed_RNA"/>
</dbReference>
<accession>A0A0E9W6G4</accession>
<proteinExistence type="predicted"/>
<reference evidence="1" key="2">
    <citation type="journal article" date="2015" name="Fish Shellfish Immunol.">
        <title>Early steps in the European eel (Anguilla anguilla)-Vibrio vulnificus interaction in the gills: Role of the RtxA13 toxin.</title>
        <authorList>
            <person name="Callol A."/>
            <person name="Pajuelo D."/>
            <person name="Ebbesson L."/>
            <person name="Teles M."/>
            <person name="MacKenzie S."/>
            <person name="Amaro C."/>
        </authorList>
    </citation>
    <scope>NUCLEOTIDE SEQUENCE</scope>
</reference>
<sequence>MLQLYRELLSTELLCIALSDVNPILTHVQQPCSLMCSPEWLEIKMM</sequence>
<name>A0A0E9W6G4_ANGAN</name>
<organism evidence="1">
    <name type="scientific">Anguilla anguilla</name>
    <name type="common">European freshwater eel</name>
    <name type="synonym">Muraena anguilla</name>
    <dbReference type="NCBI Taxonomy" id="7936"/>
    <lineage>
        <taxon>Eukaryota</taxon>
        <taxon>Metazoa</taxon>
        <taxon>Chordata</taxon>
        <taxon>Craniata</taxon>
        <taxon>Vertebrata</taxon>
        <taxon>Euteleostomi</taxon>
        <taxon>Actinopterygii</taxon>
        <taxon>Neopterygii</taxon>
        <taxon>Teleostei</taxon>
        <taxon>Anguilliformes</taxon>
        <taxon>Anguillidae</taxon>
        <taxon>Anguilla</taxon>
    </lineage>
</organism>